<dbReference type="Proteomes" id="UP000254134">
    <property type="component" value="Unassembled WGS sequence"/>
</dbReference>
<feature type="transmembrane region" description="Helical" evidence="1">
    <location>
        <begin position="105"/>
        <end position="124"/>
    </location>
</feature>
<feature type="transmembrane region" description="Helical" evidence="1">
    <location>
        <begin position="82"/>
        <end position="99"/>
    </location>
</feature>
<reference evidence="3" key="2">
    <citation type="journal article" date="2019" name="MicrobiologyOpen">
        <title>High-quality draft genome sequence of Gaiella occulta isolated from a 150 meter deep mineral water borehole and comparison with the genome sequences of other deep-branching lineages of the phylum Actinobacteria.</title>
        <authorList>
            <person name="Severino R."/>
            <person name="Froufe H.J.C."/>
            <person name="Barroso C."/>
            <person name="Albuquerque L."/>
            <person name="Lobo-da-Cunha A."/>
            <person name="da Costa M.S."/>
            <person name="Egas C."/>
        </authorList>
    </citation>
    <scope>NUCLEOTIDE SEQUENCE [LARGE SCALE GENOMIC DNA]</scope>
    <source>
        <strain evidence="3">F2-233</strain>
    </source>
</reference>
<dbReference type="RefSeq" id="WP_114794783.1">
    <property type="nucleotide sequence ID" value="NZ_QQZY01000001.1"/>
</dbReference>
<organism evidence="2 3">
    <name type="scientific">Gaiella occulta</name>
    <dbReference type="NCBI Taxonomy" id="1002870"/>
    <lineage>
        <taxon>Bacteria</taxon>
        <taxon>Bacillati</taxon>
        <taxon>Actinomycetota</taxon>
        <taxon>Thermoleophilia</taxon>
        <taxon>Gaiellales</taxon>
        <taxon>Gaiellaceae</taxon>
        <taxon>Gaiella</taxon>
    </lineage>
</organism>
<proteinExistence type="predicted"/>
<keyword evidence="1" id="KW-0472">Membrane</keyword>
<comment type="caution">
    <text evidence="2">The sequence shown here is derived from an EMBL/GenBank/DDBJ whole genome shotgun (WGS) entry which is preliminary data.</text>
</comment>
<evidence type="ECO:0000313" key="3">
    <source>
        <dbReference type="Proteomes" id="UP000254134"/>
    </source>
</evidence>
<dbReference type="AlphaFoldDB" id="A0A7M2Z1J0"/>
<dbReference type="EMBL" id="QQZY01000001">
    <property type="protein sequence ID" value="RDI75905.1"/>
    <property type="molecule type" value="Genomic_DNA"/>
</dbReference>
<evidence type="ECO:0000313" key="2">
    <source>
        <dbReference type="EMBL" id="RDI75905.1"/>
    </source>
</evidence>
<gene>
    <name evidence="2" type="ORF">Gocc_0324</name>
</gene>
<keyword evidence="1" id="KW-1133">Transmembrane helix</keyword>
<sequence length="191" mass="19769">MSATERTQAGGAAGADLADAVRVLSDRIEALQAEVRRLGESSLPPAGPGWDAGAAAAPPAASYAWIGSLRAPVRRRPSVPRFLFEALFLAGAAVAAAVAELDAPVIVAVMAGAWLLVALIEWAASRAERRRGELFVAPAPAPQQPTPADAAWFVPPVEQTVLETPADARTAVTKLPQPQEIEATVERPAGG</sequence>
<protein>
    <submittedName>
        <fullName evidence="2">Uncharacterized protein</fullName>
    </submittedName>
</protein>
<name>A0A7M2Z1J0_9ACTN</name>
<evidence type="ECO:0000256" key="1">
    <source>
        <dbReference type="SAM" id="Phobius"/>
    </source>
</evidence>
<keyword evidence="1" id="KW-0812">Transmembrane</keyword>
<reference evidence="2 3" key="1">
    <citation type="submission" date="2018-07" db="EMBL/GenBank/DDBJ databases">
        <title>High-quality-draft genome sequence of Gaiella occulta.</title>
        <authorList>
            <person name="Severino R."/>
            <person name="Froufe H.J.C."/>
            <person name="Rainey F.A."/>
            <person name="Barroso C."/>
            <person name="Albuquerque L."/>
            <person name="Lobo-Da-Cunha A."/>
            <person name="Da Costa M.S."/>
            <person name="Egas C."/>
        </authorList>
    </citation>
    <scope>NUCLEOTIDE SEQUENCE [LARGE SCALE GENOMIC DNA]</scope>
    <source>
        <strain evidence="2 3">F2-233</strain>
    </source>
</reference>
<accession>A0A7M2Z1J0</accession>
<keyword evidence="3" id="KW-1185">Reference proteome</keyword>